<keyword evidence="3" id="KW-1185">Reference proteome</keyword>
<keyword evidence="1" id="KW-0472">Membrane</keyword>
<dbReference type="Proteomes" id="UP000276133">
    <property type="component" value="Unassembled WGS sequence"/>
</dbReference>
<comment type="caution">
    <text evidence="2">The sequence shown here is derived from an EMBL/GenBank/DDBJ whole genome shotgun (WGS) entry which is preliminary data.</text>
</comment>
<gene>
    <name evidence="2" type="ORF">BpHYR1_041543</name>
</gene>
<name>A0A3M7QGB8_BRAPC</name>
<proteinExistence type="predicted"/>
<evidence type="ECO:0000313" key="2">
    <source>
        <dbReference type="EMBL" id="RNA10420.1"/>
    </source>
</evidence>
<feature type="transmembrane region" description="Helical" evidence="1">
    <location>
        <begin position="165"/>
        <end position="182"/>
    </location>
</feature>
<sequence length="315" mass="36769">MNCHSVYLVRYGLSSVSKILDKLKVLNENLNLKFKIRLIKHEFIHTENVLLSFITNEFRAILPKNKKILNHIVILEMDQILYKIKNPYFTVWPKRLTQISPLSNRIILCSIDCSLNFDSYLLLGLLDSLSYKTCFIFPMYQKNDKKCHINHFFLEKMMIRKVEKGSFLVVFFFPYALGNILLGYNNKLFVNTLYCLGSIPNNLPFVITFAELKLMGSLCRYNPLVAHHNQFKNIFINKLIVVLLKNKLALYSSDNCLIEENIFRAESAGSMTKKTFCKLLYKQIAYSVPMLFRKNLIIFDCILIQSNLNMLMGKL</sequence>
<keyword evidence="1" id="KW-0812">Transmembrane</keyword>
<evidence type="ECO:0000313" key="3">
    <source>
        <dbReference type="Proteomes" id="UP000276133"/>
    </source>
</evidence>
<dbReference type="AlphaFoldDB" id="A0A3M7QGB8"/>
<organism evidence="2 3">
    <name type="scientific">Brachionus plicatilis</name>
    <name type="common">Marine rotifer</name>
    <name type="synonym">Brachionus muelleri</name>
    <dbReference type="NCBI Taxonomy" id="10195"/>
    <lineage>
        <taxon>Eukaryota</taxon>
        <taxon>Metazoa</taxon>
        <taxon>Spiralia</taxon>
        <taxon>Gnathifera</taxon>
        <taxon>Rotifera</taxon>
        <taxon>Eurotatoria</taxon>
        <taxon>Monogononta</taxon>
        <taxon>Pseudotrocha</taxon>
        <taxon>Ploima</taxon>
        <taxon>Brachionidae</taxon>
        <taxon>Brachionus</taxon>
    </lineage>
</organism>
<keyword evidence="1" id="KW-1133">Transmembrane helix</keyword>
<evidence type="ECO:0000256" key="1">
    <source>
        <dbReference type="SAM" id="Phobius"/>
    </source>
</evidence>
<protein>
    <submittedName>
        <fullName evidence="2">Uncharacterized protein</fullName>
    </submittedName>
</protein>
<accession>A0A3M7QGB8</accession>
<reference evidence="2 3" key="1">
    <citation type="journal article" date="2018" name="Sci. Rep.">
        <title>Genomic signatures of local adaptation to the degree of environmental predictability in rotifers.</title>
        <authorList>
            <person name="Franch-Gras L."/>
            <person name="Hahn C."/>
            <person name="Garcia-Roger E.M."/>
            <person name="Carmona M.J."/>
            <person name="Serra M."/>
            <person name="Gomez A."/>
        </authorList>
    </citation>
    <scope>NUCLEOTIDE SEQUENCE [LARGE SCALE GENOMIC DNA]</scope>
    <source>
        <strain evidence="2">HYR1</strain>
    </source>
</reference>
<dbReference type="EMBL" id="REGN01006211">
    <property type="protein sequence ID" value="RNA10420.1"/>
    <property type="molecule type" value="Genomic_DNA"/>
</dbReference>